<evidence type="ECO:0000256" key="2">
    <source>
        <dbReference type="ARBA" id="ARBA00001946"/>
    </source>
</evidence>
<dbReference type="RefSeq" id="YP_009873881.1">
    <property type="nucleotide sequence ID" value="NC_049340.1"/>
</dbReference>
<evidence type="ECO:0000256" key="3">
    <source>
        <dbReference type="ARBA" id="ARBA00011080"/>
    </source>
</evidence>
<evidence type="ECO:0000256" key="6">
    <source>
        <dbReference type="ARBA" id="ARBA00022840"/>
    </source>
</evidence>
<evidence type="ECO:0000256" key="7">
    <source>
        <dbReference type="ARBA" id="ARBA00023029"/>
    </source>
</evidence>
<dbReference type="InterPro" id="IPR014721">
    <property type="entry name" value="Ribsml_uS5_D2-typ_fold_subgr"/>
</dbReference>
<accession>A0A5S9BZ51</accession>
<dbReference type="SUPFAM" id="SSF55874">
    <property type="entry name" value="ATPase domain of HSP90 chaperone/DNA topoisomerase II/histidine kinase"/>
    <property type="match status" value="1"/>
</dbReference>
<dbReference type="InterPro" id="IPR013760">
    <property type="entry name" value="Topo_IIA-like_dom_sf"/>
</dbReference>
<dbReference type="GO" id="GO:0005524">
    <property type="term" value="F:ATP binding"/>
    <property type="evidence" value="ECO:0007669"/>
    <property type="project" value="UniProtKB-KW"/>
</dbReference>
<feature type="domain" description="Toprim" evidence="10">
    <location>
        <begin position="262"/>
        <end position="376"/>
    </location>
</feature>
<keyword evidence="7" id="KW-0799">Topoisomerase</keyword>
<dbReference type="GeneID" id="55803002"/>
<organism evidence="11 12">
    <name type="scientific">Tenacibaculum phage PTm1</name>
    <dbReference type="NCBI Taxonomy" id="2547425"/>
    <lineage>
        <taxon>Viruses</taxon>
        <taxon>Duplodnaviria</taxon>
        <taxon>Heunggongvirae</taxon>
        <taxon>Uroviricota</taxon>
        <taxon>Caudoviricetes</taxon>
        <taxon>Shirahamavirus</taxon>
        <taxon>Shirahamavirus PTm1</taxon>
    </lineage>
</organism>
<keyword evidence="12" id="KW-1185">Reference proteome</keyword>
<evidence type="ECO:0000259" key="10">
    <source>
        <dbReference type="PROSITE" id="PS50880"/>
    </source>
</evidence>
<evidence type="ECO:0000256" key="4">
    <source>
        <dbReference type="ARBA" id="ARBA00012895"/>
    </source>
</evidence>
<dbReference type="GO" id="GO:0006265">
    <property type="term" value="P:DNA topological change"/>
    <property type="evidence" value="ECO:0007669"/>
    <property type="project" value="InterPro"/>
</dbReference>
<dbReference type="InterPro" id="IPR001241">
    <property type="entry name" value="Topo_IIA"/>
</dbReference>
<dbReference type="InterPro" id="IPR006171">
    <property type="entry name" value="TOPRIM_dom"/>
</dbReference>
<dbReference type="InterPro" id="IPR013759">
    <property type="entry name" value="Topo_IIA_B_C"/>
</dbReference>
<dbReference type="GO" id="GO:0003677">
    <property type="term" value="F:DNA binding"/>
    <property type="evidence" value="ECO:0007669"/>
    <property type="project" value="UniProtKB-KW"/>
</dbReference>
<dbReference type="SUPFAM" id="SSF54211">
    <property type="entry name" value="Ribosomal protein S5 domain 2-like"/>
    <property type="match status" value="1"/>
</dbReference>
<dbReference type="Gene3D" id="3.40.50.670">
    <property type="match status" value="1"/>
</dbReference>
<dbReference type="PANTHER" id="PTHR10169">
    <property type="entry name" value="DNA TOPOISOMERASE/GYRASE"/>
    <property type="match status" value="1"/>
</dbReference>
<evidence type="ECO:0000256" key="9">
    <source>
        <dbReference type="ARBA" id="ARBA00023235"/>
    </source>
</evidence>
<dbReference type="InterPro" id="IPR020568">
    <property type="entry name" value="Ribosomal_Su5_D2-typ_SF"/>
</dbReference>
<dbReference type="PRINTS" id="PR00418">
    <property type="entry name" value="TPI2FAMILY"/>
</dbReference>
<name>A0A5S9BZ51_9CAUD</name>
<evidence type="ECO:0000256" key="1">
    <source>
        <dbReference type="ARBA" id="ARBA00000185"/>
    </source>
</evidence>
<comment type="cofactor">
    <cofactor evidence="2">
        <name>Mg(2+)</name>
        <dbReference type="ChEBI" id="CHEBI:18420"/>
    </cofactor>
</comment>
<dbReference type="KEGG" id="vg:55803002"/>
<dbReference type="Proteomes" id="UP000422648">
    <property type="component" value="Segment"/>
</dbReference>
<keyword evidence="6" id="KW-0067">ATP-binding</keyword>
<dbReference type="Pfam" id="PF01751">
    <property type="entry name" value="Toprim"/>
    <property type="match status" value="1"/>
</dbReference>
<dbReference type="Gene3D" id="3.30.230.10">
    <property type="match status" value="1"/>
</dbReference>
<dbReference type="Gene3D" id="3.30.565.10">
    <property type="entry name" value="Histidine kinase-like ATPase, C-terminal domain"/>
    <property type="match status" value="1"/>
</dbReference>
<sequence>MKKCETVSYKKSKEHFTEVRFKLDLDRFKLSELNYGTIKMIEAKVIAMSAYNNGLTVSFNGEDYKFKSLLDYVKLYGFNDSEIIYEKNDDWEHCITPNIDANGYHIGLINGALCCDGEIKKHHEKATVDSIRKFLKTPTFKKYNDGETIEPTYQSITQRFNSFVKAEVINPEYDSQSKDKLTTSPLILDGDKYRDRKFNIDKKINVEFATIGSLIDWYTQKKNAEEAGEVRKKVRELKKKDVKSVRKLVDATSKTKSTRAKCDLFIFEGDSAGKSFRSTREPKTQGALFLRGKCKQAYGMTTLNVLKNEEFSNIVLALGLDPTKPDEVDNLRFRRVIICTDADRDGDGICGQLLTFFMVHFPKLVEKGMIYRSTTPLYVASKGKQRKYFYSQSEFDSFKGKGWTTKYMKGLGSLLKEHYKHILTEPRLIRFKSTDDTFKIITDWMGKNSTMRKQYLSQKVQ</sequence>
<keyword evidence="9 11" id="KW-0413">Isomerase</keyword>
<dbReference type="GO" id="GO:0000819">
    <property type="term" value="P:sister chromatid segregation"/>
    <property type="evidence" value="ECO:0007669"/>
    <property type="project" value="TreeGrafter"/>
</dbReference>
<keyword evidence="8" id="KW-0238">DNA-binding</keyword>
<dbReference type="EMBL" id="AP019524">
    <property type="protein sequence ID" value="BBI90589.1"/>
    <property type="molecule type" value="Genomic_DNA"/>
</dbReference>
<comment type="catalytic activity">
    <reaction evidence="1">
        <text>ATP-dependent breakage, passage and rejoining of double-stranded DNA.</text>
        <dbReference type="EC" id="5.6.2.2"/>
    </reaction>
</comment>
<evidence type="ECO:0000313" key="12">
    <source>
        <dbReference type="Proteomes" id="UP000422648"/>
    </source>
</evidence>
<reference evidence="11 12" key="1">
    <citation type="journal article" date="2019" name="Arch. Virol.">
        <title>A novel jumbo Tenacibaculum maritimum lytic phage with head-fiber-like appendages.</title>
        <authorList>
            <person name="Kawato Y."/>
            <person name="Istiqomah I."/>
            <person name="Gaafar A.Y."/>
            <person name="Hanaoka M."/>
            <person name="Ishimaru K."/>
            <person name="Yasuike M."/>
            <person name="Nishiki I."/>
            <person name="Nakamura Y."/>
            <person name="Fujiwara A."/>
            <person name="Nakai T."/>
        </authorList>
    </citation>
    <scope>NUCLEOTIDE SEQUENCE [LARGE SCALE GENOMIC DNA]</scope>
    <source>
        <strain evidence="11 12">PTm1</strain>
    </source>
</reference>
<evidence type="ECO:0000256" key="8">
    <source>
        <dbReference type="ARBA" id="ARBA00023125"/>
    </source>
</evidence>
<dbReference type="PANTHER" id="PTHR10169:SF38">
    <property type="entry name" value="DNA TOPOISOMERASE 2"/>
    <property type="match status" value="1"/>
</dbReference>
<dbReference type="InterPro" id="IPR036890">
    <property type="entry name" value="HATPase_C_sf"/>
</dbReference>
<dbReference type="GO" id="GO:0003918">
    <property type="term" value="F:DNA topoisomerase type II (double strand cut, ATP-hydrolyzing) activity"/>
    <property type="evidence" value="ECO:0007669"/>
    <property type="project" value="UniProtKB-EC"/>
</dbReference>
<dbReference type="SUPFAM" id="SSF56719">
    <property type="entry name" value="Type II DNA topoisomerase"/>
    <property type="match status" value="1"/>
</dbReference>
<evidence type="ECO:0000313" key="11">
    <source>
        <dbReference type="EMBL" id="BBI90589.1"/>
    </source>
</evidence>
<dbReference type="SMART" id="SM00433">
    <property type="entry name" value="TOP2c"/>
    <property type="match status" value="1"/>
</dbReference>
<keyword evidence="5" id="KW-0547">Nucleotide-binding</keyword>
<evidence type="ECO:0000256" key="5">
    <source>
        <dbReference type="ARBA" id="ARBA00022741"/>
    </source>
</evidence>
<comment type="similarity">
    <text evidence="3">Belongs to the type II topoisomerase family.</text>
</comment>
<dbReference type="PROSITE" id="PS50880">
    <property type="entry name" value="TOPRIM"/>
    <property type="match status" value="1"/>
</dbReference>
<protein>
    <recommendedName>
        <fullName evidence="4">DNA topoisomerase (ATP-hydrolyzing)</fullName>
        <ecNumber evidence="4">5.6.2.2</ecNumber>
    </recommendedName>
</protein>
<dbReference type="EC" id="5.6.2.2" evidence="4"/>
<dbReference type="InterPro" id="IPR050634">
    <property type="entry name" value="DNA_Topoisomerase_II"/>
</dbReference>
<proteinExistence type="inferred from homology"/>